<keyword evidence="3 7" id="KW-0694">RNA-binding</keyword>
<dbReference type="EMBL" id="PSYR01000002">
    <property type="protein sequence ID" value="RCN56121.1"/>
    <property type="molecule type" value="Genomic_DNA"/>
</dbReference>
<dbReference type="Pfam" id="PF03948">
    <property type="entry name" value="Ribosomal_L9_C"/>
    <property type="match status" value="1"/>
</dbReference>
<dbReference type="AlphaFoldDB" id="A0A1C2FZ54"/>
<evidence type="ECO:0000313" key="9">
    <source>
        <dbReference type="Proteomes" id="UP000253250"/>
    </source>
</evidence>
<dbReference type="InterPro" id="IPR020594">
    <property type="entry name" value="Ribosomal_bL9_bac/chp"/>
</dbReference>
<evidence type="ECO:0000313" key="8">
    <source>
        <dbReference type="EMBL" id="RCN56121.1"/>
    </source>
</evidence>
<dbReference type="GO" id="GO:0005840">
    <property type="term" value="C:ribosome"/>
    <property type="evidence" value="ECO:0007669"/>
    <property type="project" value="UniProtKB-KW"/>
</dbReference>
<dbReference type="PROSITE" id="PS00651">
    <property type="entry name" value="RIBOSOMAL_L9"/>
    <property type="match status" value="1"/>
</dbReference>
<dbReference type="Gene3D" id="3.40.5.10">
    <property type="entry name" value="Ribosomal protein L9, N-terminal domain"/>
    <property type="match status" value="1"/>
</dbReference>
<dbReference type="OrthoDB" id="9788336at2"/>
<dbReference type="Pfam" id="PF01281">
    <property type="entry name" value="Ribosomal_L9_N"/>
    <property type="match status" value="1"/>
</dbReference>
<evidence type="ECO:0000256" key="7">
    <source>
        <dbReference type="HAMAP-Rule" id="MF_00503"/>
    </source>
</evidence>
<gene>
    <name evidence="7" type="primary">rplI</name>
    <name evidence="8" type="ORF">C4900_09670</name>
</gene>
<evidence type="ECO:0000256" key="4">
    <source>
        <dbReference type="ARBA" id="ARBA00022980"/>
    </source>
</evidence>
<proteinExistence type="inferred from homology"/>
<accession>A0A1C2FZ54</accession>
<evidence type="ECO:0000256" key="3">
    <source>
        <dbReference type="ARBA" id="ARBA00022884"/>
    </source>
</evidence>
<reference evidence="8 9" key="1">
    <citation type="submission" date="2018-02" db="EMBL/GenBank/DDBJ databases">
        <title>Insights into the biology of acidophilic members of the Acidiferrobacteraceae family derived from comparative genomic analyses.</title>
        <authorList>
            <person name="Issotta F."/>
            <person name="Thyssen C."/>
            <person name="Mena C."/>
            <person name="Moya A."/>
            <person name="Bellenberg S."/>
            <person name="Sproer C."/>
            <person name="Covarrubias P.C."/>
            <person name="Sand W."/>
            <person name="Quatrini R."/>
            <person name="Vera M."/>
        </authorList>
    </citation>
    <scope>NUCLEOTIDE SEQUENCE [LARGE SCALE GENOMIC DNA]</scope>
    <source>
        <strain evidence="9">m-1</strain>
    </source>
</reference>
<dbReference type="InterPro" id="IPR036791">
    <property type="entry name" value="Ribosomal_bL9_C_sf"/>
</dbReference>
<dbReference type="PANTHER" id="PTHR21368">
    <property type="entry name" value="50S RIBOSOMAL PROTEIN L9"/>
    <property type="match status" value="1"/>
</dbReference>
<dbReference type="GO" id="GO:1990904">
    <property type="term" value="C:ribonucleoprotein complex"/>
    <property type="evidence" value="ECO:0007669"/>
    <property type="project" value="UniProtKB-KW"/>
</dbReference>
<name>A0A1C2FZ54_9GAMM</name>
<dbReference type="InterPro" id="IPR020070">
    <property type="entry name" value="Ribosomal_bL9_N"/>
</dbReference>
<dbReference type="GO" id="GO:0003735">
    <property type="term" value="F:structural constituent of ribosome"/>
    <property type="evidence" value="ECO:0007669"/>
    <property type="project" value="InterPro"/>
</dbReference>
<dbReference type="InterPro" id="IPR020069">
    <property type="entry name" value="Ribosomal_bL9_C"/>
</dbReference>
<keyword evidence="9" id="KW-1185">Reference proteome</keyword>
<keyword evidence="5 7" id="KW-0687">Ribonucleoprotein</keyword>
<dbReference type="RefSeq" id="WP_065971759.1">
    <property type="nucleotide sequence ID" value="NZ_CP080624.1"/>
</dbReference>
<evidence type="ECO:0000256" key="6">
    <source>
        <dbReference type="ARBA" id="ARBA00035292"/>
    </source>
</evidence>
<dbReference type="STRING" id="163359.A9R16_02565"/>
<keyword evidence="4 7" id="KW-0689">Ribosomal protein</keyword>
<comment type="similarity">
    <text evidence="1 7">Belongs to the bacterial ribosomal protein bL9 family.</text>
</comment>
<dbReference type="SUPFAM" id="SSF55658">
    <property type="entry name" value="L9 N-domain-like"/>
    <property type="match status" value="1"/>
</dbReference>
<dbReference type="InterPro" id="IPR036935">
    <property type="entry name" value="Ribosomal_bL9_N_sf"/>
</dbReference>
<evidence type="ECO:0000256" key="2">
    <source>
        <dbReference type="ARBA" id="ARBA00022730"/>
    </source>
</evidence>
<dbReference type="HAMAP" id="MF_00503">
    <property type="entry name" value="Ribosomal_bL9"/>
    <property type="match status" value="1"/>
</dbReference>
<dbReference type="GO" id="GO:0019843">
    <property type="term" value="F:rRNA binding"/>
    <property type="evidence" value="ECO:0007669"/>
    <property type="project" value="UniProtKB-UniRule"/>
</dbReference>
<evidence type="ECO:0000256" key="1">
    <source>
        <dbReference type="ARBA" id="ARBA00010605"/>
    </source>
</evidence>
<comment type="function">
    <text evidence="7">Binds to the 23S rRNA.</text>
</comment>
<keyword evidence="2 7" id="KW-0699">rRNA-binding</keyword>
<comment type="caution">
    <text evidence="8">The sequence shown here is derived from an EMBL/GenBank/DDBJ whole genome shotgun (WGS) entry which is preliminary data.</text>
</comment>
<organism evidence="8 9">
    <name type="scientific">Acidiferrobacter thiooxydans</name>
    <dbReference type="NCBI Taxonomy" id="163359"/>
    <lineage>
        <taxon>Bacteria</taxon>
        <taxon>Pseudomonadati</taxon>
        <taxon>Pseudomonadota</taxon>
        <taxon>Gammaproteobacteria</taxon>
        <taxon>Acidiferrobacterales</taxon>
        <taxon>Acidiferrobacteraceae</taxon>
        <taxon>Acidiferrobacter</taxon>
    </lineage>
</organism>
<dbReference type="GO" id="GO:0006412">
    <property type="term" value="P:translation"/>
    <property type="evidence" value="ECO:0007669"/>
    <property type="project" value="UniProtKB-UniRule"/>
</dbReference>
<dbReference type="NCBIfam" id="TIGR00158">
    <property type="entry name" value="L9"/>
    <property type="match status" value="1"/>
</dbReference>
<sequence length="149" mass="16239">MQIILLEKIRNLGDLGDQVTVKPGFGRNFLIPKGKAVRATPENKARFESERAERERRQQEQLANARARAERLGGVTIQLVRKAGEEDRIFGSVGTSDIAEAMVAAGFEIAKAEIELPNGPLKTVGDHELQVSLHPEVTATIIVSVVAES</sequence>
<dbReference type="Gene3D" id="3.10.430.100">
    <property type="entry name" value="Ribosomal protein L9, C-terminal domain"/>
    <property type="match status" value="1"/>
</dbReference>
<dbReference type="Proteomes" id="UP000253250">
    <property type="component" value="Unassembled WGS sequence"/>
</dbReference>
<dbReference type="SUPFAM" id="SSF55653">
    <property type="entry name" value="Ribosomal protein L9 C-domain"/>
    <property type="match status" value="1"/>
</dbReference>
<protein>
    <recommendedName>
        <fullName evidence="6 7">Large ribosomal subunit protein bL9</fullName>
    </recommendedName>
</protein>
<evidence type="ECO:0000256" key="5">
    <source>
        <dbReference type="ARBA" id="ARBA00023274"/>
    </source>
</evidence>
<dbReference type="InterPro" id="IPR009027">
    <property type="entry name" value="Ribosomal_bL9/RNase_H1_N"/>
</dbReference>
<dbReference type="InterPro" id="IPR000244">
    <property type="entry name" value="Ribosomal_bL9"/>
</dbReference>